<dbReference type="PANTHER" id="PTHR45763:SF46">
    <property type="entry name" value="AB HYDROLASE-1 DOMAIN-CONTAINING PROTEIN"/>
    <property type="match status" value="1"/>
</dbReference>
<sequence>MNDGKTSLTFRLPDGRQLGYAQYGSTGGAPFFYFHGMPGSRYEARLLEASARDLDLCICAVDRPGYGLSDFYPDRSLTRWADDIVCLADALGIDTFGIIAVSGGGPYALACAHEIPARIRTMGIVCGLGPVYDDALRHEMHWLARSGFYLAKRSPTLLLNLYGRPLRWLAQIRPDLMLRLLAYCHGEADKRVLLRNDIREVLAASLRESFCQGAYASTHDVVIYQKPWGFKLADIRIPVHLWHGDADRIVPCHHSQFVHSQLTGSTLTILPNEGHFSLPIMHAGTILAALQQRDR</sequence>
<protein>
    <submittedName>
        <fullName evidence="2">Alpha/beta hydrolase fold</fullName>
    </submittedName>
</protein>
<dbReference type="EMBL" id="UOFM01000297">
    <property type="protein sequence ID" value="VAW79180.1"/>
    <property type="molecule type" value="Genomic_DNA"/>
</dbReference>
<accession>A0A3B0YR41</accession>
<keyword evidence="2" id="KW-0378">Hydrolase</keyword>
<gene>
    <name evidence="2" type="ORF">MNBD_GAMMA14-1763</name>
</gene>
<dbReference type="AlphaFoldDB" id="A0A3B0YR41"/>
<evidence type="ECO:0000313" key="2">
    <source>
        <dbReference type="EMBL" id="VAW79180.1"/>
    </source>
</evidence>
<dbReference type="InterPro" id="IPR000073">
    <property type="entry name" value="AB_hydrolase_1"/>
</dbReference>
<proteinExistence type="predicted"/>
<dbReference type="Pfam" id="PF00561">
    <property type="entry name" value="Abhydrolase_1"/>
    <property type="match status" value="1"/>
</dbReference>
<evidence type="ECO:0000259" key="1">
    <source>
        <dbReference type="Pfam" id="PF00561"/>
    </source>
</evidence>
<dbReference type="Gene3D" id="3.40.50.1820">
    <property type="entry name" value="alpha/beta hydrolase"/>
    <property type="match status" value="1"/>
</dbReference>
<organism evidence="2">
    <name type="scientific">hydrothermal vent metagenome</name>
    <dbReference type="NCBI Taxonomy" id="652676"/>
    <lineage>
        <taxon>unclassified sequences</taxon>
        <taxon>metagenomes</taxon>
        <taxon>ecological metagenomes</taxon>
    </lineage>
</organism>
<dbReference type="InterPro" id="IPR029058">
    <property type="entry name" value="AB_hydrolase_fold"/>
</dbReference>
<dbReference type="GO" id="GO:0016787">
    <property type="term" value="F:hydrolase activity"/>
    <property type="evidence" value="ECO:0007669"/>
    <property type="project" value="UniProtKB-KW"/>
</dbReference>
<dbReference type="SUPFAM" id="SSF53474">
    <property type="entry name" value="alpha/beta-Hydrolases"/>
    <property type="match status" value="1"/>
</dbReference>
<name>A0A3B0YR41_9ZZZZ</name>
<dbReference type="PANTHER" id="PTHR45763">
    <property type="entry name" value="HYDROLASE, ALPHA/BETA FOLD FAMILY PROTEIN, EXPRESSED-RELATED"/>
    <property type="match status" value="1"/>
</dbReference>
<feature type="domain" description="AB hydrolase-1" evidence="1">
    <location>
        <begin position="30"/>
        <end position="278"/>
    </location>
</feature>
<reference evidence="2" key="1">
    <citation type="submission" date="2018-06" db="EMBL/GenBank/DDBJ databases">
        <authorList>
            <person name="Zhirakovskaya E."/>
        </authorList>
    </citation>
    <scope>NUCLEOTIDE SEQUENCE</scope>
</reference>